<dbReference type="CDD" id="cd16922">
    <property type="entry name" value="HATPase_EvgS-ArcB-TorS-like"/>
    <property type="match status" value="1"/>
</dbReference>
<dbReference type="InterPro" id="IPR036097">
    <property type="entry name" value="HisK_dim/P_sf"/>
</dbReference>
<dbReference type="STRING" id="670155.SAMN04488001_2222"/>
<dbReference type="InterPro" id="IPR003594">
    <property type="entry name" value="HATPase_dom"/>
</dbReference>
<dbReference type="InterPro" id="IPR004358">
    <property type="entry name" value="Sig_transdc_His_kin-like_C"/>
</dbReference>
<evidence type="ECO:0000256" key="11">
    <source>
        <dbReference type="SAM" id="Phobius"/>
    </source>
</evidence>
<protein>
    <recommendedName>
        <fullName evidence="3">histidine kinase</fullName>
        <ecNumber evidence="3">2.7.13.3</ecNumber>
    </recommendedName>
</protein>
<dbReference type="InterPro" id="IPR000014">
    <property type="entry name" value="PAS"/>
</dbReference>
<evidence type="ECO:0000256" key="2">
    <source>
        <dbReference type="ARBA" id="ARBA00004370"/>
    </source>
</evidence>
<evidence type="ECO:0000256" key="10">
    <source>
        <dbReference type="ARBA" id="ARBA00023136"/>
    </source>
</evidence>
<keyword evidence="5" id="KW-0808">Transferase</keyword>
<dbReference type="InterPro" id="IPR006189">
    <property type="entry name" value="CHASE_dom"/>
</dbReference>
<dbReference type="SUPFAM" id="SSF55874">
    <property type="entry name" value="ATPase domain of HSP90 chaperone/DNA topoisomerase II/histidine kinase"/>
    <property type="match status" value="1"/>
</dbReference>
<dbReference type="SMART" id="SM00387">
    <property type="entry name" value="HATPase_c"/>
    <property type="match status" value="1"/>
</dbReference>
<keyword evidence="4" id="KW-0597">Phosphoprotein</keyword>
<evidence type="ECO:0000256" key="7">
    <source>
        <dbReference type="ARBA" id="ARBA00022777"/>
    </source>
</evidence>
<feature type="transmembrane region" description="Helical" evidence="11">
    <location>
        <begin position="281"/>
        <end position="301"/>
    </location>
</feature>
<comment type="catalytic activity">
    <reaction evidence="1">
        <text>ATP + protein L-histidine = ADP + protein N-phospho-L-histidine.</text>
        <dbReference type="EC" id="2.7.13.3"/>
    </reaction>
</comment>
<dbReference type="PROSITE" id="PS50109">
    <property type="entry name" value="HIS_KIN"/>
    <property type="match status" value="1"/>
</dbReference>
<keyword evidence="10 11" id="KW-0472">Membrane</keyword>
<dbReference type="InterPro" id="IPR035965">
    <property type="entry name" value="PAS-like_dom_sf"/>
</dbReference>
<dbReference type="CDD" id="cd00082">
    <property type="entry name" value="HisKA"/>
    <property type="match status" value="1"/>
</dbReference>
<dbReference type="Pfam" id="PF00512">
    <property type="entry name" value="HisKA"/>
    <property type="match status" value="1"/>
</dbReference>
<dbReference type="SMART" id="SM00388">
    <property type="entry name" value="HisKA"/>
    <property type="match status" value="1"/>
</dbReference>
<dbReference type="SUPFAM" id="SSF47384">
    <property type="entry name" value="Homodimeric domain of signal transducing histidine kinase"/>
    <property type="match status" value="1"/>
</dbReference>
<dbReference type="Gene3D" id="3.30.450.20">
    <property type="entry name" value="PAS domain"/>
    <property type="match status" value="1"/>
</dbReference>
<dbReference type="InterPro" id="IPR003661">
    <property type="entry name" value="HisK_dim/P_dom"/>
</dbReference>
<evidence type="ECO:0000256" key="1">
    <source>
        <dbReference type="ARBA" id="ARBA00000085"/>
    </source>
</evidence>
<dbReference type="GO" id="GO:0016020">
    <property type="term" value="C:membrane"/>
    <property type="evidence" value="ECO:0007669"/>
    <property type="project" value="UniProtKB-SubCell"/>
</dbReference>
<dbReference type="AlphaFoldDB" id="A0A1H2Y5I7"/>
<proteinExistence type="predicted"/>
<sequence>MTMDTTFRYRTLFSSIWIWAILAVAVSLMAIAANRLDRLSYANYIQKVREATFFELLEVRESFESLVHSQSLVLRELATFISENPDMTQEEFSRRVQSIRGTDVSTVSMAAAPNLVITLIHPVEGNEGALGLDYRTNAEQFPVVQELLKNGGEMVTGPVNLAQGGLGLILRAPVYVATPETPAVGDGIDGGAWGIVSLVLDYEQFLGKAGILAASDDYDLLIEVVSHSADTEGAFFYGDMALKDRDPVTLNFDFEFEDWKLHAVTKGGWPQTSPNQWQERLFMALVALALLLLLIYIIWLADSRKRAEVLLVNGIEALADGFVMFDADDRLIVNNTKYKDIYGFPKEALRHGTPFQDYVHTGALGSDFFLKPEDRKSWLEIRRQSRLDGKSLDHEQHLADGRVIRVSDRRMRDGSYVGLRVDITELSNAKAAAEAASKAKTDFMGVLSHELRTPLTVILGVARLTNNARLLGTSKAVLNAVERDDISPEETKALLDGMFDQLSGMMGRLIHSGDHLLHLITEMLDVAKIEAGSLTVDRAICDIDDIVTPVTQQLMTLSRDKGLDLVVSQEQGAVWADVVRARQILMNLLGNAIKFTEQGQVRLSVQVKEDTVLFEVKDTGPGIAEAELESIFEVFYQVDSTETRRAGGTGMGLAISRDLAKLQGGSLTVTSTLGEGSCFVLTLPSASACSDTVSDAEVRD</sequence>
<gene>
    <name evidence="14" type="ORF">SAMN04488001_2222</name>
</gene>
<dbReference type="Proteomes" id="UP000199441">
    <property type="component" value="Unassembled WGS sequence"/>
</dbReference>
<dbReference type="Pfam" id="PF12860">
    <property type="entry name" value="PAS_7"/>
    <property type="match status" value="1"/>
</dbReference>
<evidence type="ECO:0000313" key="14">
    <source>
        <dbReference type="EMBL" id="SDX00340.1"/>
    </source>
</evidence>
<feature type="domain" description="Histidine kinase" evidence="12">
    <location>
        <begin position="446"/>
        <end position="687"/>
    </location>
</feature>
<evidence type="ECO:0000256" key="3">
    <source>
        <dbReference type="ARBA" id="ARBA00012438"/>
    </source>
</evidence>
<evidence type="ECO:0000256" key="5">
    <source>
        <dbReference type="ARBA" id="ARBA00022679"/>
    </source>
</evidence>
<feature type="domain" description="CHASE" evidence="13">
    <location>
        <begin position="113"/>
        <end position="262"/>
    </location>
</feature>
<dbReference type="FunFam" id="3.30.565.10:FF:000010">
    <property type="entry name" value="Sensor histidine kinase RcsC"/>
    <property type="match status" value="1"/>
</dbReference>
<evidence type="ECO:0000256" key="4">
    <source>
        <dbReference type="ARBA" id="ARBA00022553"/>
    </source>
</evidence>
<evidence type="ECO:0000256" key="9">
    <source>
        <dbReference type="ARBA" id="ARBA00023012"/>
    </source>
</evidence>
<dbReference type="EMBL" id="FNOI01000003">
    <property type="protein sequence ID" value="SDX00340.1"/>
    <property type="molecule type" value="Genomic_DNA"/>
</dbReference>
<organism evidence="14 15">
    <name type="scientific">Litoreibacter albidus</name>
    <dbReference type="NCBI Taxonomy" id="670155"/>
    <lineage>
        <taxon>Bacteria</taxon>
        <taxon>Pseudomonadati</taxon>
        <taxon>Pseudomonadota</taxon>
        <taxon>Alphaproteobacteria</taxon>
        <taxon>Rhodobacterales</taxon>
        <taxon>Roseobacteraceae</taxon>
        <taxon>Litoreibacter</taxon>
    </lineage>
</organism>
<keyword evidence="9" id="KW-0902">Two-component regulatory system</keyword>
<evidence type="ECO:0000256" key="8">
    <source>
        <dbReference type="ARBA" id="ARBA00022989"/>
    </source>
</evidence>
<dbReference type="SMART" id="SM01079">
    <property type="entry name" value="CHASE"/>
    <property type="match status" value="1"/>
</dbReference>
<accession>A0A1H2Y5I7</accession>
<evidence type="ECO:0000259" key="13">
    <source>
        <dbReference type="PROSITE" id="PS50839"/>
    </source>
</evidence>
<dbReference type="InterPro" id="IPR042240">
    <property type="entry name" value="CHASE_sf"/>
</dbReference>
<dbReference type="Pfam" id="PF03924">
    <property type="entry name" value="CHASE"/>
    <property type="match status" value="1"/>
</dbReference>
<dbReference type="SUPFAM" id="SSF55785">
    <property type="entry name" value="PYP-like sensor domain (PAS domain)"/>
    <property type="match status" value="1"/>
</dbReference>
<dbReference type="Gene3D" id="3.30.565.10">
    <property type="entry name" value="Histidine kinase-like ATPase, C-terminal domain"/>
    <property type="match status" value="1"/>
</dbReference>
<evidence type="ECO:0000256" key="6">
    <source>
        <dbReference type="ARBA" id="ARBA00022692"/>
    </source>
</evidence>
<dbReference type="EC" id="2.7.13.3" evidence="3"/>
<dbReference type="Pfam" id="PF02518">
    <property type="entry name" value="HATPase_c"/>
    <property type="match status" value="1"/>
</dbReference>
<keyword evidence="6 11" id="KW-0812">Transmembrane</keyword>
<name>A0A1H2Y5I7_9RHOB</name>
<dbReference type="CDD" id="cd00130">
    <property type="entry name" value="PAS"/>
    <property type="match status" value="1"/>
</dbReference>
<dbReference type="Gene3D" id="3.30.450.350">
    <property type="entry name" value="CHASE domain"/>
    <property type="match status" value="1"/>
</dbReference>
<evidence type="ECO:0000259" key="12">
    <source>
        <dbReference type="PROSITE" id="PS50109"/>
    </source>
</evidence>
<dbReference type="PANTHER" id="PTHR43047">
    <property type="entry name" value="TWO-COMPONENT HISTIDINE PROTEIN KINASE"/>
    <property type="match status" value="1"/>
</dbReference>
<evidence type="ECO:0000313" key="15">
    <source>
        <dbReference type="Proteomes" id="UP000199441"/>
    </source>
</evidence>
<reference evidence="15" key="1">
    <citation type="submission" date="2016-10" db="EMBL/GenBank/DDBJ databases">
        <authorList>
            <person name="Varghese N."/>
            <person name="Submissions S."/>
        </authorList>
    </citation>
    <scope>NUCLEOTIDE SEQUENCE [LARGE SCALE GENOMIC DNA]</scope>
    <source>
        <strain evidence="15">DSM 26922</strain>
    </source>
</reference>
<feature type="transmembrane region" description="Helical" evidence="11">
    <location>
        <begin position="12"/>
        <end position="33"/>
    </location>
</feature>
<comment type="subcellular location">
    <subcellularLocation>
        <location evidence="2">Membrane</location>
    </subcellularLocation>
</comment>
<dbReference type="InterPro" id="IPR005467">
    <property type="entry name" value="His_kinase_dom"/>
</dbReference>
<dbReference type="InterPro" id="IPR036890">
    <property type="entry name" value="HATPase_C_sf"/>
</dbReference>
<dbReference type="RefSeq" id="WP_170833448.1">
    <property type="nucleotide sequence ID" value="NZ_FNOI01000003.1"/>
</dbReference>
<keyword evidence="15" id="KW-1185">Reference proteome</keyword>
<dbReference type="PRINTS" id="PR00344">
    <property type="entry name" value="BCTRLSENSOR"/>
</dbReference>
<dbReference type="PROSITE" id="PS50839">
    <property type="entry name" value="CHASE"/>
    <property type="match status" value="1"/>
</dbReference>
<keyword evidence="8 11" id="KW-1133">Transmembrane helix</keyword>
<keyword evidence="7 14" id="KW-0418">Kinase</keyword>
<dbReference type="GO" id="GO:0000155">
    <property type="term" value="F:phosphorelay sensor kinase activity"/>
    <property type="evidence" value="ECO:0007669"/>
    <property type="project" value="InterPro"/>
</dbReference>
<dbReference type="Gene3D" id="1.10.287.130">
    <property type="match status" value="1"/>
</dbReference>